<evidence type="ECO:0000313" key="1">
    <source>
        <dbReference type="EMBL" id="SCY86186.1"/>
    </source>
</evidence>
<dbReference type="AlphaFoldDB" id="A0A1G5JCU4"/>
<keyword evidence="2" id="KW-1185">Reference proteome</keyword>
<sequence>MIELLFVTCLAAAPEECRDRSLLYTADVGVMTCLMQGQAELAKWIDTHPGEMVTHWKCRQVDTREVKA</sequence>
<proteinExistence type="predicted"/>
<name>A0A1G5JCU4_9RHOB</name>
<dbReference type="STRING" id="336292.SAMN05660710_03128"/>
<gene>
    <name evidence="1" type="ORF">SAMN05660710_03128</name>
</gene>
<dbReference type="Proteomes" id="UP000199502">
    <property type="component" value="Unassembled WGS sequence"/>
</dbReference>
<protein>
    <submittedName>
        <fullName evidence="1">Uncharacterized protein</fullName>
    </submittedName>
</protein>
<organism evidence="1 2">
    <name type="scientific">Paracoccus tibetensis</name>
    <dbReference type="NCBI Taxonomy" id="336292"/>
    <lineage>
        <taxon>Bacteria</taxon>
        <taxon>Pseudomonadati</taxon>
        <taxon>Pseudomonadota</taxon>
        <taxon>Alphaproteobacteria</taxon>
        <taxon>Rhodobacterales</taxon>
        <taxon>Paracoccaceae</taxon>
        <taxon>Paracoccus</taxon>
    </lineage>
</organism>
<dbReference type="OrthoDB" id="7363897at2"/>
<evidence type="ECO:0000313" key="2">
    <source>
        <dbReference type="Proteomes" id="UP000199502"/>
    </source>
</evidence>
<reference evidence="1 2" key="1">
    <citation type="submission" date="2016-10" db="EMBL/GenBank/DDBJ databases">
        <authorList>
            <person name="de Groot N.N."/>
        </authorList>
    </citation>
    <scope>NUCLEOTIDE SEQUENCE [LARGE SCALE GENOMIC DNA]</scope>
    <source>
        <strain evidence="1 2">CGMCC 1.8925</strain>
    </source>
</reference>
<dbReference type="RefSeq" id="WP_090746723.1">
    <property type="nucleotide sequence ID" value="NZ_FMVT01000012.1"/>
</dbReference>
<accession>A0A1G5JCU4</accession>
<dbReference type="EMBL" id="FMVT01000012">
    <property type="protein sequence ID" value="SCY86186.1"/>
    <property type="molecule type" value="Genomic_DNA"/>
</dbReference>